<gene>
    <name evidence="8" type="primary">uacT</name>
    <name evidence="8" type="ORF">JS278_01582</name>
</gene>
<organism evidence="8 9">
    <name type="scientific">Acidipropionibacterium virtanenii</name>
    <dbReference type="NCBI Taxonomy" id="2057246"/>
    <lineage>
        <taxon>Bacteria</taxon>
        <taxon>Bacillati</taxon>
        <taxon>Actinomycetota</taxon>
        <taxon>Actinomycetes</taxon>
        <taxon>Propionibacteriales</taxon>
        <taxon>Propionibacteriaceae</taxon>
        <taxon>Acidipropionibacterium</taxon>
    </lineage>
</organism>
<dbReference type="Pfam" id="PF00860">
    <property type="entry name" value="Xan_ur_permease"/>
    <property type="match status" value="1"/>
</dbReference>
<dbReference type="PROSITE" id="PS01116">
    <property type="entry name" value="XANTH_URACIL_PERMASE"/>
    <property type="match status" value="1"/>
</dbReference>
<keyword evidence="4" id="KW-1003">Cell membrane</keyword>
<dbReference type="PANTHER" id="PTHR42810:SF4">
    <property type="entry name" value="URIC ACID TRANSPORTER UACT"/>
    <property type="match status" value="1"/>
</dbReference>
<dbReference type="Proteomes" id="UP000251995">
    <property type="component" value="Chromosome"/>
</dbReference>
<evidence type="ECO:0000256" key="5">
    <source>
        <dbReference type="ARBA" id="ARBA00022692"/>
    </source>
</evidence>
<keyword evidence="7" id="KW-0472">Membrane</keyword>
<dbReference type="RefSeq" id="WP_114044704.1">
    <property type="nucleotide sequence ID" value="NZ_CP025198.1"/>
</dbReference>
<dbReference type="InterPro" id="IPR036259">
    <property type="entry name" value="MFS_trans_sf"/>
</dbReference>
<dbReference type="InterPro" id="IPR006042">
    <property type="entry name" value="Xan_ur_permease"/>
</dbReference>
<dbReference type="AlphaFoldDB" id="A0A344UTZ8"/>
<dbReference type="InterPro" id="IPR006043">
    <property type="entry name" value="NCS2"/>
</dbReference>
<dbReference type="NCBIfam" id="TIGR03173">
    <property type="entry name" value="pbuX"/>
    <property type="match status" value="1"/>
</dbReference>
<evidence type="ECO:0000256" key="6">
    <source>
        <dbReference type="ARBA" id="ARBA00022989"/>
    </source>
</evidence>
<evidence type="ECO:0000313" key="8">
    <source>
        <dbReference type="EMBL" id="AXE38746.1"/>
    </source>
</evidence>
<keyword evidence="6" id="KW-1133">Transmembrane helix</keyword>
<comment type="subcellular location">
    <subcellularLocation>
        <location evidence="1">Cell membrane</location>
        <topology evidence="1">Multi-pass membrane protein</topology>
    </subcellularLocation>
</comment>
<dbReference type="EMBL" id="CP025198">
    <property type="protein sequence ID" value="AXE38746.1"/>
    <property type="molecule type" value="Genomic_DNA"/>
</dbReference>
<name>A0A344UTZ8_9ACTN</name>
<reference evidence="8 9" key="1">
    <citation type="submission" date="2017-12" db="EMBL/GenBank/DDBJ databases">
        <title>The whole genome sequence of the Acidipropionibacterium virtanenii sp. nov. type strain JS278.</title>
        <authorList>
            <person name="Laine P."/>
            <person name="Deptula P."/>
            <person name="Varmanen P."/>
            <person name="Auvinen P."/>
        </authorList>
    </citation>
    <scope>NUCLEOTIDE SEQUENCE [LARGE SCALE GENOMIC DNA]</scope>
    <source>
        <strain evidence="8 9">JS278</strain>
    </source>
</reference>
<dbReference type="InterPro" id="IPR017588">
    <property type="entry name" value="UacT-like"/>
</dbReference>
<keyword evidence="3" id="KW-0813">Transport</keyword>
<keyword evidence="5" id="KW-0812">Transmembrane</keyword>
<evidence type="ECO:0000256" key="2">
    <source>
        <dbReference type="ARBA" id="ARBA00008821"/>
    </source>
</evidence>
<dbReference type="GO" id="GO:0042907">
    <property type="term" value="F:xanthine transmembrane transporter activity"/>
    <property type="evidence" value="ECO:0007669"/>
    <property type="project" value="TreeGrafter"/>
</dbReference>
<dbReference type="SUPFAM" id="SSF103473">
    <property type="entry name" value="MFS general substrate transporter"/>
    <property type="match status" value="1"/>
</dbReference>
<comment type="similarity">
    <text evidence="2">Belongs to the nucleobase:cation symporter-2 (NCS2) (TC 2.A.40) family.</text>
</comment>
<sequence length="448" mass="45818">MSSADLKEPTVITPIRPEDEKVSPGRALLYGIQHILSAYGGVVAVPLVVGSAAGLPADEMGLIVAAALFVSGLATLLQSLGLPHLGARLPLVNGTTIGAASTMLAIIAANQSDPHRAMRVIFGAVIVAGVVGFCLAGLFARIRRFFPPVVTGTIIAAMGISLLPVAAGWVMGSDPKSPDYGSLTSLGIALFSLAVVLVCNRIKVLSQVSILVGIVAGTLFAAALGHADFSAVNHGSVIAFPRPFRFGAPVFEIGAILSMVIVIIVTLMEVMADLFAVGETIGTEIDDKRVADGLRADMLGAVVAPAFNSFAPTAFAQNVGLVAVTGIKSRFTVAAGAGLLIVLGLFPWLGRVVAAIPGPVLGGVGVVLFGTVASSGVKILAKADFENPHNLVVIAVALAMVMFPIGAPHLYDHLPTWLSMILGSGISSAALAAVLLNLLLNGRKGLEK</sequence>
<evidence type="ECO:0000313" key="9">
    <source>
        <dbReference type="Proteomes" id="UP000251995"/>
    </source>
</evidence>
<evidence type="ECO:0000256" key="3">
    <source>
        <dbReference type="ARBA" id="ARBA00022448"/>
    </source>
</evidence>
<dbReference type="GO" id="GO:0005886">
    <property type="term" value="C:plasma membrane"/>
    <property type="evidence" value="ECO:0007669"/>
    <property type="project" value="UniProtKB-SubCell"/>
</dbReference>
<dbReference type="NCBIfam" id="NF037981">
    <property type="entry name" value="NCS2_1"/>
    <property type="match status" value="1"/>
</dbReference>
<protein>
    <submittedName>
        <fullName evidence="8">Uric acid transporter UacT</fullName>
    </submittedName>
</protein>
<evidence type="ECO:0000256" key="7">
    <source>
        <dbReference type="ARBA" id="ARBA00023136"/>
    </source>
</evidence>
<keyword evidence="9" id="KW-1185">Reference proteome</keyword>
<accession>A0A344UTZ8</accession>
<dbReference type="OrthoDB" id="9805749at2"/>
<dbReference type="NCBIfam" id="TIGR00801">
    <property type="entry name" value="ncs2"/>
    <property type="match status" value="1"/>
</dbReference>
<proteinExistence type="inferred from homology"/>
<evidence type="ECO:0000256" key="4">
    <source>
        <dbReference type="ARBA" id="ARBA00022475"/>
    </source>
</evidence>
<dbReference type="KEGG" id="acij:JS278_01582"/>
<evidence type="ECO:0000256" key="1">
    <source>
        <dbReference type="ARBA" id="ARBA00004651"/>
    </source>
</evidence>
<dbReference type="PANTHER" id="PTHR42810">
    <property type="entry name" value="PURINE PERMEASE C1399.01C-RELATED"/>
    <property type="match status" value="1"/>
</dbReference>